<dbReference type="SUPFAM" id="SSF54791">
    <property type="entry name" value="Eukaryotic type KH-domain (KH-domain type I)"/>
    <property type="match status" value="3"/>
</dbReference>
<dbReference type="GO" id="GO:0003729">
    <property type="term" value="F:mRNA binding"/>
    <property type="evidence" value="ECO:0000318"/>
    <property type="project" value="GO_Central"/>
</dbReference>
<dbReference type="CDD" id="cd22435">
    <property type="entry name" value="KH-I_NOVA_rpt1"/>
    <property type="match status" value="1"/>
</dbReference>
<dbReference type="STRING" id="6412.T1EFJ0"/>
<keyword evidence="1" id="KW-0677">Repeat</keyword>
<dbReference type="OrthoDB" id="441329at2759"/>
<dbReference type="RefSeq" id="XP_009018631.1">
    <property type="nucleotide sequence ID" value="XM_009020383.1"/>
</dbReference>
<dbReference type="EnsemblMetazoa" id="HelroT112347">
    <property type="protein sequence ID" value="HelroP112347"/>
    <property type="gene ID" value="HelroG112347"/>
</dbReference>
<dbReference type="SMART" id="SM00322">
    <property type="entry name" value="KH"/>
    <property type="match status" value="3"/>
</dbReference>
<dbReference type="InterPro" id="IPR004088">
    <property type="entry name" value="KH_dom_type_1"/>
</dbReference>
<sequence>MSHSPDNEDHFMGMDYSGDTVKRPRNEENDGISSKRCKADSILLKQLFPSLITGLIIGKGGEAITKLQADTNTTIKMSKNGDFFPGTADRICVILGSVDCVKDAHNAVWDKIKKRQEIPAEDLKVRLVVPNVTVGMIIGKAGCYVKQIKDDTGATVQVSAKSPNPLLLERIVTVSGTPEQVAKAFDMVYMKICEDPQSGSCPNTSYTEVGGSLAISPTELGLGGSFMGLGNMGMSGVTMPTGNPFSSFNFAEATRKMNPINVENLRATLRASGCSAQGVEEITGSLLVLASYNLLANLQATQPGTVSLEYLANVLNGVPSSTSTNAYGDGKSENPLLSFYSTLSTASSATNGSSAVFGTGNTGGSASFDLITELSDGSKEMQVNESLIGAVLGPAGRNIIEIQKFTNTSIQISKKGVFAPGTKNRLVTIRGTNGGDIDKAVFMIQQYVLQEESKRNRDLMHPLSKY</sequence>
<dbReference type="InterPro" id="IPR047275">
    <property type="entry name" value="KH-I_NOVA_rpt1"/>
</dbReference>
<evidence type="ECO:0000313" key="6">
    <source>
        <dbReference type="EnsemblMetazoa" id="HelroP112347"/>
    </source>
</evidence>
<feature type="compositionally biased region" description="Basic and acidic residues" evidence="3">
    <location>
        <begin position="1"/>
        <end position="12"/>
    </location>
</feature>
<evidence type="ECO:0000313" key="7">
    <source>
        <dbReference type="Proteomes" id="UP000015101"/>
    </source>
</evidence>
<evidence type="ECO:0000256" key="3">
    <source>
        <dbReference type="SAM" id="MobiDB-lite"/>
    </source>
</evidence>
<gene>
    <name evidence="6" type="primary">20195342</name>
    <name evidence="5" type="ORF">HELRODRAFT_112347</name>
</gene>
<accession>T1EFJ0</accession>
<reference evidence="7" key="1">
    <citation type="submission" date="2012-12" db="EMBL/GenBank/DDBJ databases">
        <authorList>
            <person name="Hellsten U."/>
            <person name="Grimwood J."/>
            <person name="Chapman J.A."/>
            <person name="Shapiro H."/>
            <person name="Aerts A."/>
            <person name="Otillar R.P."/>
            <person name="Terry A.Y."/>
            <person name="Boore J.L."/>
            <person name="Simakov O."/>
            <person name="Marletaz F."/>
            <person name="Cho S.-J."/>
            <person name="Edsinger-Gonzales E."/>
            <person name="Havlak P."/>
            <person name="Kuo D.-H."/>
            <person name="Larsson T."/>
            <person name="Lv J."/>
            <person name="Arendt D."/>
            <person name="Savage R."/>
            <person name="Osoegawa K."/>
            <person name="de Jong P."/>
            <person name="Lindberg D.R."/>
            <person name="Seaver E.C."/>
            <person name="Weisblat D.A."/>
            <person name="Putnam N.H."/>
            <person name="Grigoriev I.V."/>
            <person name="Rokhsar D.S."/>
        </authorList>
    </citation>
    <scope>NUCLEOTIDE SEQUENCE</scope>
</reference>
<feature type="region of interest" description="Disordered" evidence="3">
    <location>
        <begin position="1"/>
        <end position="33"/>
    </location>
</feature>
<feature type="domain" description="K Homology" evidence="4">
    <location>
        <begin position="121"/>
        <end position="193"/>
    </location>
</feature>
<dbReference type="HOGENOM" id="CLU_022670_1_1_1"/>
<evidence type="ECO:0000256" key="1">
    <source>
        <dbReference type="ARBA" id="ARBA00022737"/>
    </source>
</evidence>
<organism evidence="6 7">
    <name type="scientific">Helobdella robusta</name>
    <name type="common">Californian leech</name>
    <dbReference type="NCBI Taxonomy" id="6412"/>
    <lineage>
        <taxon>Eukaryota</taxon>
        <taxon>Metazoa</taxon>
        <taxon>Spiralia</taxon>
        <taxon>Lophotrochozoa</taxon>
        <taxon>Annelida</taxon>
        <taxon>Clitellata</taxon>
        <taxon>Hirudinea</taxon>
        <taxon>Rhynchobdellida</taxon>
        <taxon>Glossiphoniidae</taxon>
        <taxon>Helobdella</taxon>
    </lineage>
</organism>
<evidence type="ECO:0000259" key="4">
    <source>
        <dbReference type="SMART" id="SM00322"/>
    </source>
</evidence>
<dbReference type="PANTHER" id="PTHR10288">
    <property type="entry name" value="KH DOMAIN CONTAINING RNA BINDING PROTEIN"/>
    <property type="match status" value="1"/>
</dbReference>
<dbReference type="Gene3D" id="3.30.1370.10">
    <property type="entry name" value="K Homology domain, type 1"/>
    <property type="match status" value="3"/>
</dbReference>
<keyword evidence="7" id="KW-1185">Reference proteome</keyword>
<proteinExistence type="predicted"/>
<dbReference type="Proteomes" id="UP000015101">
    <property type="component" value="Unassembled WGS sequence"/>
</dbReference>
<dbReference type="GeneID" id="20195342"/>
<dbReference type="PROSITE" id="PS50084">
    <property type="entry name" value="KH_TYPE_1"/>
    <property type="match status" value="3"/>
</dbReference>
<dbReference type="FunCoup" id="T1EFJ0">
    <property type="interactions" value="570"/>
</dbReference>
<dbReference type="InParanoid" id="T1EFJ0"/>
<dbReference type="GO" id="GO:0005634">
    <property type="term" value="C:nucleus"/>
    <property type="evidence" value="ECO:0000318"/>
    <property type="project" value="GO_Central"/>
</dbReference>
<dbReference type="InterPro" id="IPR036612">
    <property type="entry name" value="KH_dom_type_1_sf"/>
</dbReference>
<feature type="domain" description="K Homology" evidence="4">
    <location>
        <begin position="375"/>
        <end position="449"/>
    </location>
</feature>
<dbReference type="OMA" id="QMRTNET"/>
<protein>
    <recommendedName>
        <fullName evidence="4">K Homology domain-containing protein</fullName>
    </recommendedName>
</protein>
<feature type="domain" description="K Homology" evidence="4">
    <location>
        <begin position="40"/>
        <end position="113"/>
    </location>
</feature>
<dbReference type="GO" id="GO:0005737">
    <property type="term" value="C:cytoplasm"/>
    <property type="evidence" value="ECO:0000318"/>
    <property type="project" value="GO_Central"/>
</dbReference>
<dbReference type="CDD" id="cd22436">
    <property type="entry name" value="KH-I_NOVA_rpt2"/>
    <property type="match status" value="1"/>
</dbReference>
<keyword evidence="2" id="KW-0694">RNA-binding</keyword>
<evidence type="ECO:0000313" key="5">
    <source>
        <dbReference type="EMBL" id="ESO03483.1"/>
    </source>
</evidence>
<dbReference type="KEGG" id="hro:HELRODRAFT_112347"/>
<dbReference type="InterPro" id="IPR047276">
    <property type="entry name" value="KH-I_NOVA_rpt2"/>
</dbReference>
<dbReference type="EMBL" id="AMQM01004719">
    <property type="status" value="NOT_ANNOTATED_CDS"/>
    <property type="molecule type" value="Genomic_DNA"/>
</dbReference>
<dbReference type="EMBL" id="KB096633">
    <property type="protein sequence ID" value="ESO03483.1"/>
    <property type="molecule type" value="Genomic_DNA"/>
</dbReference>
<reference evidence="6" key="3">
    <citation type="submission" date="2015-06" db="UniProtKB">
        <authorList>
            <consortium name="EnsemblMetazoa"/>
        </authorList>
    </citation>
    <scope>IDENTIFICATION</scope>
</reference>
<dbReference type="AlphaFoldDB" id="T1EFJ0"/>
<dbReference type="eggNOG" id="KOG2191">
    <property type="taxonomic scope" value="Eukaryota"/>
</dbReference>
<dbReference type="CTD" id="20195342"/>
<dbReference type="GO" id="GO:0000398">
    <property type="term" value="P:mRNA splicing, via spliceosome"/>
    <property type="evidence" value="ECO:0000318"/>
    <property type="project" value="GO_Central"/>
</dbReference>
<dbReference type="InterPro" id="IPR004087">
    <property type="entry name" value="KH_dom"/>
</dbReference>
<dbReference type="GO" id="GO:0000381">
    <property type="term" value="P:regulation of alternative mRNA splicing, via spliceosome"/>
    <property type="evidence" value="ECO:0000318"/>
    <property type="project" value="GO_Central"/>
</dbReference>
<dbReference type="Pfam" id="PF00013">
    <property type="entry name" value="KH_1"/>
    <property type="match status" value="3"/>
</dbReference>
<evidence type="ECO:0000256" key="2">
    <source>
        <dbReference type="PROSITE-ProRule" id="PRU00117"/>
    </source>
</evidence>
<reference evidence="5 7" key="2">
    <citation type="journal article" date="2013" name="Nature">
        <title>Insights into bilaterian evolution from three spiralian genomes.</title>
        <authorList>
            <person name="Simakov O."/>
            <person name="Marletaz F."/>
            <person name="Cho S.J."/>
            <person name="Edsinger-Gonzales E."/>
            <person name="Havlak P."/>
            <person name="Hellsten U."/>
            <person name="Kuo D.H."/>
            <person name="Larsson T."/>
            <person name="Lv J."/>
            <person name="Arendt D."/>
            <person name="Savage R."/>
            <person name="Osoegawa K."/>
            <person name="de Jong P."/>
            <person name="Grimwood J."/>
            <person name="Chapman J.A."/>
            <person name="Shapiro H."/>
            <person name="Aerts A."/>
            <person name="Otillar R.P."/>
            <person name="Terry A.Y."/>
            <person name="Boore J.L."/>
            <person name="Grigoriev I.V."/>
            <person name="Lindberg D.R."/>
            <person name="Seaver E.C."/>
            <person name="Weisblat D.A."/>
            <person name="Putnam N.H."/>
            <person name="Rokhsar D.S."/>
        </authorList>
    </citation>
    <scope>NUCLEOTIDE SEQUENCE</scope>
</reference>
<name>T1EFJ0_HELRO</name>